<reference evidence="1" key="1">
    <citation type="submission" date="2019-12" db="EMBL/GenBank/DDBJ databases">
        <title>Genome sequencing and annotation of Brassica cretica.</title>
        <authorList>
            <person name="Studholme D.J."/>
            <person name="Sarris P."/>
        </authorList>
    </citation>
    <scope>NUCLEOTIDE SEQUENCE</scope>
    <source>
        <strain evidence="1">PFS-109/04</strain>
        <tissue evidence="1">Leaf</tissue>
    </source>
</reference>
<evidence type="ECO:0000313" key="2">
    <source>
        <dbReference type="Proteomes" id="UP000712600"/>
    </source>
</evidence>
<dbReference type="EMBL" id="QGKX02001290">
    <property type="protein sequence ID" value="KAF3535620.1"/>
    <property type="molecule type" value="Genomic_DNA"/>
</dbReference>
<organism evidence="1 2">
    <name type="scientific">Brassica cretica</name>
    <name type="common">Mustard</name>
    <dbReference type="NCBI Taxonomy" id="69181"/>
    <lineage>
        <taxon>Eukaryota</taxon>
        <taxon>Viridiplantae</taxon>
        <taxon>Streptophyta</taxon>
        <taxon>Embryophyta</taxon>
        <taxon>Tracheophyta</taxon>
        <taxon>Spermatophyta</taxon>
        <taxon>Magnoliopsida</taxon>
        <taxon>eudicotyledons</taxon>
        <taxon>Gunneridae</taxon>
        <taxon>Pentapetalae</taxon>
        <taxon>rosids</taxon>
        <taxon>malvids</taxon>
        <taxon>Brassicales</taxon>
        <taxon>Brassicaceae</taxon>
        <taxon>Brassiceae</taxon>
        <taxon>Brassica</taxon>
    </lineage>
</organism>
<name>A0A8S9Q2M8_BRACR</name>
<protein>
    <submittedName>
        <fullName evidence="1">Uncharacterized protein</fullName>
    </submittedName>
</protein>
<accession>A0A8S9Q2M8</accession>
<proteinExistence type="predicted"/>
<comment type="caution">
    <text evidence="1">The sequence shown here is derived from an EMBL/GenBank/DDBJ whole genome shotgun (WGS) entry which is preliminary data.</text>
</comment>
<dbReference type="Proteomes" id="UP000712600">
    <property type="component" value="Unassembled WGS sequence"/>
</dbReference>
<dbReference type="AlphaFoldDB" id="A0A8S9Q2M8"/>
<evidence type="ECO:0000313" key="1">
    <source>
        <dbReference type="EMBL" id="KAF3535620.1"/>
    </source>
</evidence>
<sequence length="88" mass="9780">MRISTRSNKEEFLFFSDPSRLEHTICKEKHTTSIDTNSSSSIDICEGETIDSSTRASIDTEPRTDNKVATLVLTRTDNGDLHNPGGHL</sequence>
<gene>
    <name evidence="1" type="ORF">F2Q69_00022244</name>
</gene>